<organism evidence="10">
    <name type="scientific">uncultured Bacteroidota bacterium</name>
    <dbReference type="NCBI Taxonomy" id="152509"/>
    <lineage>
        <taxon>Bacteria</taxon>
        <taxon>Pseudomonadati</taxon>
        <taxon>Bacteroidota</taxon>
        <taxon>environmental samples</taxon>
    </lineage>
</organism>
<keyword evidence="10" id="KW-0969">Cilium</keyword>
<dbReference type="SUPFAM" id="SSF101801">
    <property type="entry name" value="Surface presentation of antigens (SPOA)"/>
    <property type="match status" value="1"/>
</dbReference>
<keyword evidence="10" id="KW-0282">Flagellum</keyword>
<evidence type="ECO:0000313" key="10">
    <source>
        <dbReference type="EMBL" id="BAL56017.1"/>
    </source>
</evidence>
<comment type="similarity">
    <text evidence="2">Belongs to the FliN/MopA/SpaO family.</text>
</comment>
<gene>
    <name evidence="10" type="ORF">HGMM_F33H03C26</name>
</gene>
<comment type="subcellular location">
    <subcellularLocation>
        <location evidence="1">Cell membrane</location>
        <topology evidence="1">Peripheral membrane protein</topology>
        <orientation evidence="1">Cytoplasmic side</orientation>
    </subcellularLocation>
</comment>
<keyword evidence="5" id="KW-0145">Chemotaxis</keyword>
<evidence type="ECO:0000256" key="7">
    <source>
        <dbReference type="ARBA" id="ARBA00023136"/>
    </source>
</evidence>
<keyword evidence="7" id="KW-0472">Membrane</keyword>
<dbReference type="PRINTS" id="PR00956">
    <property type="entry name" value="FLGMOTORFLIN"/>
</dbReference>
<evidence type="ECO:0000256" key="2">
    <source>
        <dbReference type="ARBA" id="ARBA00009226"/>
    </source>
</evidence>
<dbReference type="EMBL" id="AP011735">
    <property type="protein sequence ID" value="BAL56017.1"/>
    <property type="molecule type" value="Genomic_DNA"/>
</dbReference>
<sequence>MAMSQEEIDALLKAQAASEQQETSEEKVTVAEPAFQEIEPSASNPEGQGLNPKLDLLYDLQLVLSIELGRTTMMIRDILRLGRGSVVEFDKLVSEPVDVLVNGRKIAEGEVVVIDKHFGIRITSLVDPSARLRSLRR</sequence>
<dbReference type="PANTHER" id="PTHR43484">
    <property type="match status" value="1"/>
</dbReference>
<dbReference type="GO" id="GO:0003774">
    <property type="term" value="F:cytoskeletal motor activity"/>
    <property type="evidence" value="ECO:0007669"/>
    <property type="project" value="InterPro"/>
</dbReference>
<dbReference type="PANTHER" id="PTHR43484:SF1">
    <property type="entry name" value="FLAGELLAR MOTOR SWITCH PROTEIN FLIN"/>
    <property type="match status" value="1"/>
</dbReference>
<proteinExistence type="inferred from homology"/>
<evidence type="ECO:0000256" key="1">
    <source>
        <dbReference type="ARBA" id="ARBA00004413"/>
    </source>
</evidence>
<feature type="domain" description="Flagellar motor switch protein FliN-like C-terminal" evidence="9">
    <location>
        <begin position="56"/>
        <end position="126"/>
    </location>
</feature>
<keyword evidence="10" id="KW-0966">Cell projection</keyword>
<evidence type="ECO:0000256" key="3">
    <source>
        <dbReference type="ARBA" id="ARBA00021897"/>
    </source>
</evidence>
<evidence type="ECO:0000256" key="4">
    <source>
        <dbReference type="ARBA" id="ARBA00022475"/>
    </source>
</evidence>
<feature type="region of interest" description="Disordered" evidence="8">
    <location>
        <begin position="1"/>
        <end position="29"/>
    </location>
</feature>
<evidence type="ECO:0000256" key="8">
    <source>
        <dbReference type="SAM" id="MobiDB-lite"/>
    </source>
</evidence>
<protein>
    <recommendedName>
        <fullName evidence="3">Flagellar motor switch protein FliN</fullName>
    </recommendedName>
</protein>
<evidence type="ECO:0000256" key="6">
    <source>
        <dbReference type="ARBA" id="ARBA00022779"/>
    </source>
</evidence>
<keyword evidence="4" id="KW-1003">Cell membrane</keyword>
<name>H5SIN1_9BACT</name>
<dbReference type="AlphaFoldDB" id="H5SIN1"/>
<dbReference type="InterPro" id="IPR051469">
    <property type="entry name" value="FliN/MopA/SpaO"/>
</dbReference>
<dbReference type="Pfam" id="PF01052">
    <property type="entry name" value="FliMN_C"/>
    <property type="match status" value="1"/>
</dbReference>
<dbReference type="InterPro" id="IPR036429">
    <property type="entry name" value="SpoA-like_sf"/>
</dbReference>
<dbReference type="InterPro" id="IPR012826">
    <property type="entry name" value="FliN"/>
</dbReference>
<dbReference type="InterPro" id="IPR001543">
    <property type="entry name" value="FliN-like_C"/>
</dbReference>
<dbReference type="InterPro" id="IPR001172">
    <property type="entry name" value="FliN_T3SS_HrcQb"/>
</dbReference>
<dbReference type="GO" id="GO:0006935">
    <property type="term" value="P:chemotaxis"/>
    <property type="evidence" value="ECO:0007669"/>
    <property type="project" value="UniProtKB-KW"/>
</dbReference>
<reference evidence="10" key="2">
    <citation type="journal article" date="2012" name="PLoS ONE">
        <title>A Deeply Branching Thermophilic Bacterium with an Ancient Acetyl-CoA Pathway Dominates a Subsurface Ecosystem.</title>
        <authorList>
            <person name="Takami H."/>
            <person name="Noguchi H."/>
            <person name="Takaki Y."/>
            <person name="Uchiyama I."/>
            <person name="Toyoda A."/>
            <person name="Nishi S."/>
            <person name="Chee G.-J."/>
            <person name="Arai W."/>
            <person name="Nunoura T."/>
            <person name="Itoh T."/>
            <person name="Hattori M."/>
            <person name="Takai K."/>
        </authorList>
    </citation>
    <scope>NUCLEOTIDE SEQUENCE</scope>
</reference>
<evidence type="ECO:0000256" key="5">
    <source>
        <dbReference type="ARBA" id="ARBA00022500"/>
    </source>
</evidence>
<dbReference type="GO" id="GO:0071973">
    <property type="term" value="P:bacterial-type flagellum-dependent cell motility"/>
    <property type="evidence" value="ECO:0007669"/>
    <property type="project" value="InterPro"/>
</dbReference>
<dbReference type="Gene3D" id="2.30.330.10">
    <property type="entry name" value="SpoA-like"/>
    <property type="match status" value="1"/>
</dbReference>
<dbReference type="GO" id="GO:0009425">
    <property type="term" value="C:bacterial-type flagellum basal body"/>
    <property type="evidence" value="ECO:0007669"/>
    <property type="project" value="InterPro"/>
</dbReference>
<accession>H5SIN1</accession>
<dbReference type="GO" id="GO:0005886">
    <property type="term" value="C:plasma membrane"/>
    <property type="evidence" value="ECO:0007669"/>
    <property type="project" value="UniProtKB-SubCell"/>
</dbReference>
<reference evidence="10" key="1">
    <citation type="journal article" date="2005" name="Environ. Microbiol.">
        <title>Genetic and functional properties of uncultivated thermophilic crenarchaeotes from a subsurface gold mine as revealed by analysis of genome fragments.</title>
        <authorList>
            <person name="Nunoura T."/>
            <person name="Hirayama H."/>
            <person name="Takami H."/>
            <person name="Oida H."/>
            <person name="Nishi S."/>
            <person name="Shimamura S."/>
            <person name="Suzuki Y."/>
            <person name="Inagaki F."/>
            <person name="Takai K."/>
            <person name="Nealson K.H."/>
            <person name="Horikoshi K."/>
        </authorList>
    </citation>
    <scope>NUCLEOTIDE SEQUENCE</scope>
</reference>
<keyword evidence="6" id="KW-0283">Flagellar rotation</keyword>
<dbReference type="NCBIfam" id="TIGR02480">
    <property type="entry name" value="fliN"/>
    <property type="match status" value="1"/>
</dbReference>
<evidence type="ECO:0000259" key="9">
    <source>
        <dbReference type="Pfam" id="PF01052"/>
    </source>
</evidence>